<evidence type="ECO:0000313" key="6">
    <source>
        <dbReference type="Proteomes" id="UP001145072"/>
    </source>
</evidence>
<dbReference type="InterPro" id="IPR010016">
    <property type="entry name" value="PxpB"/>
</dbReference>
<dbReference type="AlphaFoldDB" id="A0A9X3WKQ7"/>
<dbReference type="InterPro" id="IPR029000">
    <property type="entry name" value="Cyclophilin-like_dom_sf"/>
</dbReference>
<dbReference type="InterPro" id="IPR003833">
    <property type="entry name" value="CT_C_D"/>
</dbReference>
<evidence type="ECO:0000256" key="2">
    <source>
        <dbReference type="ARBA" id="ARBA00022801"/>
    </source>
</evidence>
<keyword evidence="1" id="KW-0547">Nucleotide-binding</keyword>
<evidence type="ECO:0000256" key="1">
    <source>
        <dbReference type="ARBA" id="ARBA00022741"/>
    </source>
</evidence>
<proteinExistence type="predicted"/>
<keyword evidence="3" id="KW-0067">ATP-binding</keyword>
<dbReference type="EC" id="3.5.2.9" evidence="5"/>
<dbReference type="PANTHER" id="PTHR34698:SF2">
    <property type="entry name" value="5-OXOPROLINASE SUBUNIT B"/>
    <property type="match status" value="1"/>
</dbReference>
<dbReference type="SMART" id="SM00796">
    <property type="entry name" value="AHS1"/>
    <property type="match status" value="1"/>
</dbReference>
<evidence type="ECO:0000256" key="3">
    <source>
        <dbReference type="ARBA" id="ARBA00022840"/>
    </source>
</evidence>
<evidence type="ECO:0000259" key="4">
    <source>
        <dbReference type="SMART" id="SM00796"/>
    </source>
</evidence>
<dbReference type="SUPFAM" id="SSF50891">
    <property type="entry name" value="Cyclophilin-like"/>
    <property type="match status" value="1"/>
</dbReference>
<dbReference type="PANTHER" id="PTHR34698">
    <property type="entry name" value="5-OXOPROLINASE SUBUNIT B"/>
    <property type="match status" value="1"/>
</dbReference>
<sequence length="229" mass="25723">MHNITYSPLSEQAIIVEFGDQWSVEIYEQILQLSKKLTLTPFPGFIEAVPAYTTLTIYYDLRISEPRSFSHLCRVIDSYFQQTDQHIKEPRTIAIPVCYDRTLGPDLDEVAQTNNLTIEKVIQLHTEPTYNVCFLGFSPGFPFLSGMNTSIATPRKSTPRKQVAAGSVGIAGVQTGVYPSPSPAGWQIIGRTPVSLLKLTEDPPTLLHPGDRVQFYSITKQQFDAWEEK</sequence>
<organism evidence="5 6">
    <name type="scientific">Aquibacillus koreensis</name>
    <dbReference type="NCBI Taxonomy" id="279446"/>
    <lineage>
        <taxon>Bacteria</taxon>
        <taxon>Bacillati</taxon>
        <taxon>Bacillota</taxon>
        <taxon>Bacilli</taxon>
        <taxon>Bacillales</taxon>
        <taxon>Bacillaceae</taxon>
        <taxon>Aquibacillus</taxon>
    </lineage>
</organism>
<comment type="caution">
    <text evidence="5">The sequence shown here is derived from an EMBL/GenBank/DDBJ whole genome shotgun (WGS) entry which is preliminary data.</text>
</comment>
<keyword evidence="6" id="KW-1185">Reference proteome</keyword>
<reference evidence="5" key="1">
    <citation type="submission" date="2022-06" db="EMBL/GenBank/DDBJ databases">
        <title>Aquibacillus sp. a new bacterium isolated from soil saline samples.</title>
        <authorList>
            <person name="Galisteo C."/>
            <person name="De La Haba R."/>
            <person name="Sanchez-Porro C."/>
            <person name="Ventosa A."/>
        </authorList>
    </citation>
    <scope>NUCLEOTIDE SEQUENCE</scope>
    <source>
        <strain evidence="5">JCM 12387</strain>
    </source>
</reference>
<dbReference type="Proteomes" id="UP001145072">
    <property type="component" value="Unassembled WGS sequence"/>
</dbReference>
<dbReference type="Gene3D" id="2.40.100.10">
    <property type="entry name" value="Cyclophilin-like"/>
    <property type="match status" value="1"/>
</dbReference>
<accession>A0A9X3WKQ7</accession>
<dbReference type="GO" id="GO:0017168">
    <property type="term" value="F:5-oxoprolinase (ATP-hydrolyzing) activity"/>
    <property type="evidence" value="ECO:0007669"/>
    <property type="project" value="UniProtKB-EC"/>
</dbReference>
<dbReference type="NCBIfam" id="TIGR00370">
    <property type="entry name" value="5-oxoprolinase subunit PxpB"/>
    <property type="match status" value="1"/>
</dbReference>
<keyword evidence="2 5" id="KW-0378">Hydrolase</keyword>
<dbReference type="EMBL" id="JAMQJZ010000012">
    <property type="protein sequence ID" value="MDC3421577.1"/>
    <property type="molecule type" value="Genomic_DNA"/>
</dbReference>
<evidence type="ECO:0000313" key="5">
    <source>
        <dbReference type="EMBL" id="MDC3421577.1"/>
    </source>
</evidence>
<feature type="domain" description="Carboxyltransferase" evidence="4">
    <location>
        <begin position="4"/>
        <end position="207"/>
    </location>
</feature>
<dbReference type="RefSeq" id="WP_259870799.1">
    <property type="nucleotide sequence ID" value="NZ_JAMQJZ010000012.1"/>
</dbReference>
<dbReference type="SUPFAM" id="SSF160467">
    <property type="entry name" value="PH0987 N-terminal domain-like"/>
    <property type="match status" value="1"/>
</dbReference>
<protein>
    <submittedName>
        <fullName evidence="5">5-oxoprolinase subunit PxpB</fullName>
        <ecNumber evidence="5">3.5.2.9</ecNumber>
    </submittedName>
</protein>
<dbReference type="Gene3D" id="3.30.1360.40">
    <property type="match status" value="1"/>
</dbReference>
<name>A0A9X3WKQ7_9BACI</name>
<dbReference type="Pfam" id="PF02682">
    <property type="entry name" value="CT_C_D"/>
    <property type="match status" value="1"/>
</dbReference>
<gene>
    <name evidence="5" type="primary">pxpB</name>
    <name evidence="5" type="ORF">NC661_14480</name>
</gene>
<dbReference type="GO" id="GO:0005524">
    <property type="term" value="F:ATP binding"/>
    <property type="evidence" value="ECO:0007669"/>
    <property type="project" value="UniProtKB-KW"/>
</dbReference>